<dbReference type="EMBL" id="CABDUW010002137">
    <property type="protein sequence ID" value="VTJ85633.1"/>
    <property type="molecule type" value="Genomic_DNA"/>
</dbReference>
<dbReference type="EMBL" id="WJEC01008462">
    <property type="protein sequence ID" value="KAF7462077.1"/>
    <property type="molecule type" value="Genomic_DNA"/>
</dbReference>
<accession>A0A5E4CV31</accession>
<evidence type="ECO:0000256" key="1">
    <source>
        <dbReference type="SAM" id="MobiDB-lite"/>
    </source>
</evidence>
<keyword evidence="4" id="KW-1185">Reference proteome</keyword>
<sequence>MADSLLDVSTEGGQESRHHCLKKKARLGPWITEVEPVGILRSRQAHSTASRNTLVLQVKCGPEEAEVFPRNSRTP</sequence>
<dbReference type="Proteomes" id="UP000662637">
    <property type="component" value="Unassembled WGS sequence"/>
</dbReference>
<proteinExistence type="predicted"/>
<dbReference type="Proteomes" id="UP000335636">
    <property type="component" value="Unassembled WGS sequence"/>
</dbReference>
<gene>
    <name evidence="2" type="ORF">GHT09_013233</name>
    <name evidence="3" type="ORF">MONAX_5E002812</name>
</gene>
<feature type="region of interest" description="Disordered" evidence="1">
    <location>
        <begin position="1"/>
        <end position="20"/>
    </location>
</feature>
<evidence type="ECO:0000313" key="3">
    <source>
        <dbReference type="EMBL" id="VTJ85633.1"/>
    </source>
</evidence>
<name>A0A5E4CV31_MARMO</name>
<reference evidence="2" key="2">
    <citation type="submission" date="2020-08" db="EMBL/GenBank/DDBJ databases">
        <authorList>
            <person name="Shumante A."/>
            <person name="Zimin A.V."/>
            <person name="Puiu D."/>
            <person name="Salzberg S.L."/>
        </authorList>
    </citation>
    <scope>NUCLEOTIDE SEQUENCE</scope>
    <source>
        <strain evidence="2">WC2-LM</strain>
        <tissue evidence="2">Liver</tissue>
    </source>
</reference>
<reference evidence="3 4" key="1">
    <citation type="submission" date="2019-04" db="EMBL/GenBank/DDBJ databases">
        <authorList>
            <person name="Alioto T."/>
            <person name="Alioto T."/>
        </authorList>
    </citation>
    <scope>NUCLEOTIDE SEQUENCE [LARGE SCALE GENOMIC DNA]</scope>
</reference>
<dbReference type="AlphaFoldDB" id="A0A5E4CV31"/>
<protein>
    <submittedName>
        <fullName evidence="3">Uncharacterized protein</fullName>
    </submittedName>
</protein>
<evidence type="ECO:0000313" key="2">
    <source>
        <dbReference type="EMBL" id="KAF7462077.1"/>
    </source>
</evidence>
<evidence type="ECO:0000313" key="4">
    <source>
        <dbReference type="Proteomes" id="UP000335636"/>
    </source>
</evidence>
<organism evidence="3 4">
    <name type="scientific">Marmota monax</name>
    <name type="common">Woodchuck</name>
    <dbReference type="NCBI Taxonomy" id="9995"/>
    <lineage>
        <taxon>Eukaryota</taxon>
        <taxon>Metazoa</taxon>
        <taxon>Chordata</taxon>
        <taxon>Craniata</taxon>
        <taxon>Vertebrata</taxon>
        <taxon>Euteleostomi</taxon>
        <taxon>Mammalia</taxon>
        <taxon>Eutheria</taxon>
        <taxon>Euarchontoglires</taxon>
        <taxon>Glires</taxon>
        <taxon>Rodentia</taxon>
        <taxon>Sciuromorpha</taxon>
        <taxon>Sciuridae</taxon>
        <taxon>Xerinae</taxon>
        <taxon>Marmotini</taxon>
        <taxon>Marmota</taxon>
    </lineage>
</organism>